<dbReference type="Proteomes" id="UP000094795">
    <property type="component" value="Unassembled WGS sequence"/>
</dbReference>
<dbReference type="STRING" id="1480615.AWJ14_11170"/>
<evidence type="ECO:0000256" key="1">
    <source>
        <dbReference type="SAM" id="SignalP"/>
    </source>
</evidence>
<keyword evidence="1" id="KW-0732">Signal</keyword>
<dbReference type="Pfam" id="PF01161">
    <property type="entry name" value="PBP"/>
    <property type="match status" value="1"/>
</dbReference>
<sequence length="177" mass="18583">MRFRRSAAVLLAALATLPAAASAMELESPSFETGGTIPSRFSLNTMGCTGENISPALTWTDAPAGTKSFAVTMFDPDAPTGSGWWHWVLVNIPADVTSLGERSQPREALATNTDFGISGYLGPCPPVGAAPHRYVVTVYALDVATLELNATSPGAMAGFMINSHMLDKASITGFFGR</sequence>
<dbReference type="NCBIfam" id="TIGR00481">
    <property type="entry name" value="YbhB/YbcL family Raf kinase inhibitor-like protein"/>
    <property type="match status" value="1"/>
</dbReference>
<dbReference type="CDD" id="cd00865">
    <property type="entry name" value="PEBP_bact_arch"/>
    <property type="match status" value="1"/>
</dbReference>
<evidence type="ECO:0000313" key="3">
    <source>
        <dbReference type="Proteomes" id="UP000094795"/>
    </source>
</evidence>
<accession>A0A1C1Z1Q8</accession>
<dbReference type="EMBL" id="LQZT01000001">
    <property type="protein sequence ID" value="OCW59678.1"/>
    <property type="molecule type" value="Genomic_DNA"/>
</dbReference>
<dbReference type="Gene3D" id="3.90.280.10">
    <property type="entry name" value="PEBP-like"/>
    <property type="match status" value="1"/>
</dbReference>
<gene>
    <name evidence="2" type="ORF">AWJ14_11170</name>
</gene>
<proteinExistence type="predicted"/>
<protein>
    <submittedName>
        <fullName evidence="2">Phosphatidylethanolamine-binding protein</fullName>
    </submittedName>
</protein>
<feature type="signal peptide" evidence="1">
    <location>
        <begin position="1"/>
        <end position="23"/>
    </location>
</feature>
<dbReference type="InterPro" id="IPR005247">
    <property type="entry name" value="YbhB_YbcL/LppC-like"/>
</dbReference>
<dbReference type="SUPFAM" id="SSF49777">
    <property type="entry name" value="PEBP-like"/>
    <property type="match status" value="1"/>
</dbReference>
<dbReference type="InterPro" id="IPR008914">
    <property type="entry name" value="PEBP"/>
</dbReference>
<keyword evidence="3" id="KW-1185">Reference proteome</keyword>
<dbReference type="InterPro" id="IPR036610">
    <property type="entry name" value="PEBP-like_sf"/>
</dbReference>
<dbReference type="AlphaFoldDB" id="A0A1C1Z1Q8"/>
<feature type="chain" id="PRO_5008656698" evidence="1">
    <location>
        <begin position="24"/>
        <end position="177"/>
    </location>
</feature>
<organism evidence="2 3">
    <name type="scientific">Hoeflea olei</name>
    <dbReference type="NCBI Taxonomy" id="1480615"/>
    <lineage>
        <taxon>Bacteria</taxon>
        <taxon>Pseudomonadati</taxon>
        <taxon>Pseudomonadota</taxon>
        <taxon>Alphaproteobacteria</taxon>
        <taxon>Hyphomicrobiales</taxon>
        <taxon>Rhizobiaceae</taxon>
        <taxon>Hoeflea</taxon>
    </lineage>
</organism>
<reference evidence="2 3" key="1">
    <citation type="submission" date="2015-12" db="EMBL/GenBank/DDBJ databases">
        <authorList>
            <person name="Shamseldin A."/>
            <person name="Moawad H."/>
            <person name="Abd El-Rahim W.M."/>
            <person name="Sadowsky M.J."/>
        </authorList>
    </citation>
    <scope>NUCLEOTIDE SEQUENCE [LARGE SCALE GENOMIC DNA]</scope>
    <source>
        <strain evidence="2 3">JC234</strain>
    </source>
</reference>
<dbReference type="PANTHER" id="PTHR30289">
    <property type="entry name" value="UNCHARACTERIZED PROTEIN YBCL-RELATED"/>
    <property type="match status" value="1"/>
</dbReference>
<comment type="caution">
    <text evidence="2">The sequence shown here is derived from an EMBL/GenBank/DDBJ whole genome shotgun (WGS) entry which is preliminary data.</text>
</comment>
<evidence type="ECO:0000313" key="2">
    <source>
        <dbReference type="EMBL" id="OCW59678.1"/>
    </source>
</evidence>
<dbReference type="PANTHER" id="PTHR30289:SF1">
    <property type="entry name" value="PEBP (PHOSPHATIDYLETHANOLAMINE-BINDING PROTEIN) FAMILY PROTEIN"/>
    <property type="match status" value="1"/>
</dbReference>
<name>A0A1C1Z1Q8_9HYPH</name>